<dbReference type="Gene3D" id="2.120.10.30">
    <property type="entry name" value="TolB, C-terminal domain"/>
    <property type="match status" value="1"/>
</dbReference>
<evidence type="ECO:0000256" key="1">
    <source>
        <dbReference type="SAM" id="MobiDB-lite"/>
    </source>
</evidence>
<reference evidence="3 4" key="1">
    <citation type="submission" date="2020-01" db="EMBL/GenBank/DDBJ databases">
        <title>Whole-genome sequence of Heliobacterium undosum DSM 13378.</title>
        <authorList>
            <person name="Kyndt J.A."/>
            <person name="Meyer T.E."/>
        </authorList>
    </citation>
    <scope>NUCLEOTIDE SEQUENCE [LARGE SCALE GENOMIC DNA]</scope>
    <source>
        <strain evidence="3 4">DSM 13378</strain>
    </source>
</reference>
<proteinExistence type="predicted"/>
<gene>
    <name evidence="3" type="ORF">GTO91_06165</name>
</gene>
<feature type="signal peptide" evidence="2">
    <location>
        <begin position="1"/>
        <end position="21"/>
    </location>
</feature>
<dbReference type="SUPFAM" id="SSF82171">
    <property type="entry name" value="DPP6 N-terminal domain-like"/>
    <property type="match status" value="1"/>
</dbReference>
<organism evidence="3 4">
    <name type="scientific">Heliomicrobium undosum</name>
    <dbReference type="NCBI Taxonomy" id="121734"/>
    <lineage>
        <taxon>Bacteria</taxon>
        <taxon>Bacillati</taxon>
        <taxon>Bacillota</taxon>
        <taxon>Clostridia</taxon>
        <taxon>Eubacteriales</taxon>
        <taxon>Heliobacteriaceae</taxon>
        <taxon>Heliomicrobium</taxon>
    </lineage>
</organism>
<dbReference type="RefSeq" id="WP_161256428.1">
    <property type="nucleotide sequence ID" value="NZ_WXEY01000004.1"/>
</dbReference>
<feature type="chain" id="PRO_5038493091" description="Lipoprotein" evidence="2">
    <location>
        <begin position="22"/>
        <end position="440"/>
    </location>
</feature>
<accession>A0A845L8N8</accession>
<keyword evidence="2" id="KW-0732">Signal</keyword>
<comment type="caution">
    <text evidence="3">The sequence shown here is derived from an EMBL/GenBank/DDBJ whole genome shotgun (WGS) entry which is preliminary data.</text>
</comment>
<dbReference type="InterPro" id="IPR011042">
    <property type="entry name" value="6-blade_b-propeller_TolB-like"/>
</dbReference>
<evidence type="ECO:0008006" key="5">
    <source>
        <dbReference type="Google" id="ProtNLM"/>
    </source>
</evidence>
<evidence type="ECO:0000256" key="2">
    <source>
        <dbReference type="SAM" id="SignalP"/>
    </source>
</evidence>
<name>A0A845L8N8_9FIRM</name>
<dbReference type="EMBL" id="WXEY01000004">
    <property type="protein sequence ID" value="MZP29291.1"/>
    <property type="molecule type" value="Genomic_DNA"/>
</dbReference>
<dbReference type="Proteomes" id="UP000463470">
    <property type="component" value="Unassembled WGS sequence"/>
</dbReference>
<dbReference type="OrthoDB" id="108903at2"/>
<dbReference type="PROSITE" id="PS51257">
    <property type="entry name" value="PROKAR_LIPOPROTEIN"/>
    <property type="match status" value="1"/>
</dbReference>
<sequence>MRRRAAFSVLWLMMGISLLLAGCGLSTAKGTQVDHSGAGADGNRQGQPAIVEIDFVRESTDYFVLAEWMSEERLAVGIQEADSEIIKVFAYDLSSNKRWLLFEGKTSRDDLRVKRLNEKRAALFTAEKILLLNTEDPSIHQEIPLPKGVTQPDISYREDKVCYIGKEGLYVSDAKFQQPRLLLERKEWVEDERGQWRRVPNRGPGMRLEAPVFPRWSYDDQKILYRRAEYEGYGGVGVIKPDGSGAQYFEVNDLSYAYWLKDSVGILCGRHVVGEPAAYLVDTAKHQIKTIDDKGDKREPRLGKNDEQIIYSGVLQPGEPGNYLPQLVLMDLKTGATKPFSPVFHSIDSFALSPSGDKVIVVENTSLPQGGVKQKLWCVAAEGPQALEGIKPMEAGKKVTQRDVDQGKRLNERHFQASHDGNATAANASKKGPKTPGTIF</sequence>
<dbReference type="AlphaFoldDB" id="A0A845L8N8"/>
<protein>
    <recommendedName>
        <fullName evidence="5">Lipoprotein</fullName>
    </recommendedName>
</protein>
<keyword evidence="4" id="KW-1185">Reference proteome</keyword>
<evidence type="ECO:0000313" key="4">
    <source>
        <dbReference type="Proteomes" id="UP000463470"/>
    </source>
</evidence>
<evidence type="ECO:0000313" key="3">
    <source>
        <dbReference type="EMBL" id="MZP29291.1"/>
    </source>
</evidence>
<feature type="region of interest" description="Disordered" evidence="1">
    <location>
        <begin position="413"/>
        <end position="440"/>
    </location>
</feature>